<evidence type="ECO:0000313" key="3">
    <source>
        <dbReference type="Proteomes" id="UP000739565"/>
    </source>
</evidence>
<comment type="caution">
    <text evidence="2">The sequence shown here is derived from an EMBL/GenBank/DDBJ whole genome shotgun (WGS) entry which is preliminary data.</text>
</comment>
<evidence type="ECO:0000256" key="1">
    <source>
        <dbReference type="SAM" id="Phobius"/>
    </source>
</evidence>
<evidence type="ECO:0008006" key="4">
    <source>
        <dbReference type="Google" id="ProtNLM"/>
    </source>
</evidence>
<keyword evidence="1" id="KW-1133">Transmembrane helix</keyword>
<protein>
    <recommendedName>
        <fullName evidence="4">DUF1640 domain-containing protein</fullName>
    </recommendedName>
</protein>
<feature type="transmembrane region" description="Helical" evidence="1">
    <location>
        <begin position="46"/>
        <end position="68"/>
    </location>
</feature>
<dbReference type="EMBL" id="JAHXRI010000010">
    <property type="protein sequence ID" value="MBZ1351240.1"/>
    <property type="molecule type" value="Genomic_DNA"/>
</dbReference>
<keyword evidence="1" id="KW-0472">Membrane</keyword>
<reference evidence="2" key="1">
    <citation type="submission" date="2021-07" db="EMBL/GenBank/DDBJ databases">
        <title>New genus and species of the family Alcaligenaceae.</title>
        <authorList>
            <person name="Hahn M.W."/>
        </authorList>
    </citation>
    <scope>NUCLEOTIDE SEQUENCE</scope>
    <source>
        <strain evidence="2">LF4-65</strain>
    </source>
</reference>
<sequence>MEIRLARLEALIPSLATREDLACLETRMTTAIGRVETTLHTEMTKLTWRIVTLLAVLLPSLLAATVYVTKYVN</sequence>
<dbReference type="RefSeq" id="WP_259661650.1">
    <property type="nucleotide sequence ID" value="NZ_JAHXRI010000010.1"/>
</dbReference>
<keyword evidence="3" id="KW-1185">Reference proteome</keyword>
<evidence type="ECO:0000313" key="2">
    <source>
        <dbReference type="EMBL" id="MBZ1351240.1"/>
    </source>
</evidence>
<accession>A0A953NDB5</accession>
<dbReference type="AlphaFoldDB" id="A0A953NDB5"/>
<name>A0A953NDB5_9BURK</name>
<dbReference type="Proteomes" id="UP000739565">
    <property type="component" value="Unassembled WGS sequence"/>
</dbReference>
<proteinExistence type="predicted"/>
<organism evidence="2 3">
    <name type="scientific">Zwartia hollandica</name>
    <dbReference type="NCBI Taxonomy" id="324606"/>
    <lineage>
        <taxon>Bacteria</taxon>
        <taxon>Pseudomonadati</taxon>
        <taxon>Pseudomonadota</taxon>
        <taxon>Betaproteobacteria</taxon>
        <taxon>Burkholderiales</taxon>
        <taxon>Alcaligenaceae</taxon>
        <taxon>Zwartia</taxon>
    </lineage>
</organism>
<keyword evidence="1" id="KW-0812">Transmembrane</keyword>
<gene>
    <name evidence="2" type="ORF">KZZ10_11335</name>
</gene>